<organism evidence="1 2">
    <name type="scientific">Microbacterium hominis</name>
    <dbReference type="NCBI Taxonomy" id="162426"/>
    <lineage>
        <taxon>Bacteria</taxon>
        <taxon>Bacillati</taxon>
        <taxon>Actinomycetota</taxon>
        <taxon>Actinomycetes</taxon>
        <taxon>Micrococcales</taxon>
        <taxon>Microbacteriaceae</taxon>
        <taxon>Microbacterium</taxon>
    </lineage>
</organism>
<evidence type="ECO:0000313" key="2">
    <source>
        <dbReference type="Proteomes" id="UP000233276"/>
    </source>
</evidence>
<dbReference type="SUPFAM" id="SSF53474">
    <property type="entry name" value="alpha/beta-Hydrolases"/>
    <property type="match status" value="1"/>
</dbReference>
<protein>
    <submittedName>
        <fullName evidence="1">Uncharacterized protein</fullName>
    </submittedName>
</protein>
<dbReference type="Proteomes" id="UP000233276">
    <property type="component" value="Chromosome"/>
</dbReference>
<dbReference type="KEGG" id="mhos:CXR34_03920"/>
<reference evidence="1 2" key="1">
    <citation type="submission" date="2017-12" db="EMBL/GenBank/DDBJ databases">
        <title>Isolation and characterization of estrogens degradatiion strain Microbacterium hominis SJTG1.</title>
        <authorList>
            <person name="Xiong W."/>
            <person name="Yin C."/>
            <person name="Zheng D."/>
            <person name="Liang R."/>
        </authorList>
    </citation>
    <scope>NUCLEOTIDE SEQUENCE [LARGE SCALE GENOMIC DNA]</scope>
    <source>
        <strain evidence="1 2">SJTG1</strain>
    </source>
</reference>
<evidence type="ECO:0000313" key="1">
    <source>
        <dbReference type="EMBL" id="AUG28698.1"/>
    </source>
</evidence>
<dbReference type="Gene3D" id="3.40.50.1820">
    <property type="entry name" value="alpha/beta hydrolase"/>
    <property type="match status" value="1"/>
</dbReference>
<dbReference type="AlphaFoldDB" id="A0A2K9DK18"/>
<dbReference type="EMBL" id="CP025299">
    <property type="protein sequence ID" value="AUG28698.1"/>
    <property type="molecule type" value="Genomic_DNA"/>
</dbReference>
<proteinExistence type="predicted"/>
<dbReference type="InterPro" id="IPR029058">
    <property type="entry name" value="AB_hydrolase_fold"/>
</dbReference>
<dbReference type="RefSeq" id="WP_101305632.1">
    <property type="nucleotide sequence ID" value="NZ_CP025299.1"/>
</dbReference>
<accession>A0A2K9DK18</accession>
<gene>
    <name evidence="1" type="ORF">CXR34_03920</name>
</gene>
<name>A0A2K9DK18_9MICO</name>
<sequence>MVVLHRLTPSSDGAPAAVLLPGRGYTAQAPLLHWTGVILAQNGWDVYAAEWALGDAADDPADFVAREWGEIISALPCAPDLVVAKSLGTFAASHAVAAGIPGVWLTPLVGHDVVATALRAASATHLIVAGTTDATWWPDRISETAAAVMEIAGADHGLQSDGDWEESYAVQRRVFARIAAHAAALARR</sequence>